<feature type="compositionally biased region" description="Polar residues" evidence="1">
    <location>
        <begin position="79"/>
        <end position="93"/>
    </location>
</feature>
<feature type="region of interest" description="Disordered" evidence="1">
    <location>
        <begin position="25"/>
        <end position="109"/>
    </location>
</feature>
<evidence type="ECO:0000256" key="1">
    <source>
        <dbReference type="SAM" id="MobiDB-lite"/>
    </source>
</evidence>
<reference evidence="2 3" key="1">
    <citation type="submission" date="2019-04" db="EMBL/GenBank/DDBJ databases">
        <title>Friends and foes A comparative genomics studyof 23 Aspergillus species from section Flavi.</title>
        <authorList>
            <consortium name="DOE Joint Genome Institute"/>
            <person name="Kjaerbolling I."/>
            <person name="Vesth T."/>
            <person name="Frisvad J.C."/>
            <person name="Nybo J.L."/>
            <person name="Theobald S."/>
            <person name="Kildgaard S."/>
            <person name="Isbrandt T."/>
            <person name="Kuo A."/>
            <person name="Sato A."/>
            <person name="Lyhne E.K."/>
            <person name="Kogle M.E."/>
            <person name="Wiebenga A."/>
            <person name="Kun R.S."/>
            <person name="Lubbers R.J."/>
            <person name="Makela M.R."/>
            <person name="Barry K."/>
            <person name="Chovatia M."/>
            <person name="Clum A."/>
            <person name="Daum C."/>
            <person name="Haridas S."/>
            <person name="He G."/>
            <person name="LaButti K."/>
            <person name="Lipzen A."/>
            <person name="Mondo S."/>
            <person name="Riley R."/>
            <person name="Salamov A."/>
            <person name="Simmons B.A."/>
            <person name="Magnuson J.K."/>
            <person name="Henrissat B."/>
            <person name="Mortensen U.H."/>
            <person name="Larsen T.O."/>
            <person name="Devries R.P."/>
            <person name="Grigoriev I.V."/>
            <person name="Machida M."/>
            <person name="Baker S.E."/>
            <person name="Andersen M.R."/>
        </authorList>
    </citation>
    <scope>NUCLEOTIDE SEQUENCE [LARGE SCALE GENOMIC DNA]</scope>
    <source>
        <strain evidence="2 3">IBT 29228</strain>
    </source>
</reference>
<accession>A0A5N7BMJ0</accession>
<dbReference type="OrthoDB" id="4158609at2759"/>
<dbReference type="Proteomes" id="UP000326198">
    <property type="component" value="Unassembled WGS sequence"/>
</dbReference>
<evidence type="ECO:0000313" key="2">
    <source>
        <dbReference type="EMBL" id="KAE8383036.1"/>
    </source>
</evidence>
<feature type="compositionally biased region" description="Low complexity" evidence="1">
    <location>
        <begin position="58"/>
        <end position="69"/>
    </location>
</feature>
<keyword evidence="3" id="KW-1185">Reference proteome</keyword>
<gene>
    <name evidence="2" type="ORF">BDV26DRAFT_252541</name>
</gene>
<protein>
    <submittedName>
        <fullName evidence="2">Uncharacterized protein</fullName>
    </submittedName>
</protein>
<organism evidence="2 3">
    <name type="scientific">Aspergillus bertholletiae</name>
    <dbReference type="NCBI Taxonomy" id="1226010"/>
    <lineage>
        <taxon>Eukaryota</taxon>
        <taxon>Fungi</taxon>
        <taxon>Dikarya</taxon>
        <taxon>Ascomycota</taxon>
        <taxon>Pezizomycotina</taxon>
        <taxon>Eurotiomycetes</taxon>
        <taxon>Eurotiomycetidae</taxon>
        <taxon>Eurotiales</taxon>
        <taxon>Aspergillaceae</taxon>
        <taxon>Aspergillus</taxon>
        <taxon>Aspergillus subgen. Circumdati</taxon>
    </lineage>
</organism>
<evidence type="ECO:0000313" key="3">
    <source>
        <dbReference type="Proteomes" id="UP000326198"/>
    </source>
</evidence>
<dbReference type="AlphaFoldDB" id="A0A5N7BMJ0"/>
<name>A0A5N7BMJ0_9EURO</name>
<proteinExistence type="predicted"/>
<dbReference type="EMBL" id="ML736158">
    <property type="protein sequence ID" value="KAE8383036.1"/>
    <property type="molecule type" value="Genomic_DNA"/>
</dbReference>
<sequence length="129" mass="14441">MSDQQSNPQPPRHWHGTMGDRYEHLNVWVRGGPPQPYIARRPSATEAASATDDRRESVSSSTSSDSNNPPTAPNRRRSSQGASLFESLTNQKRNATDPASEARRASYNDQMQQGGFFAKWWEGYTRGSK</sequence>